<feature type="region of interest" description="Disordered" evidence="5">
    <location>
        <begin position="152"/>
        <end position="214"/>
    </location>
</feature>
<dbReference type="Pfam" id="PF17773">
    <property type="entry name" value="UPF0176_N"/>
    <property type="match status" value="1"/>
</dbReference>
<comment type="caution">
    <text evidence="7">The sequence shown here is derived from an EMBL/GenBank/DDBJ whole genome shotgun (WGS) entry which is preliminary data.</text>
</comment>
<keyword evidence="1" id="KW-0489">Methyltransferase</keyword>
<dbReference type="Pfam" id="PF00581">
    <property type="entry name" value="Rhodanese"/>
    <property type="match status" value="1"/>
</dbReference>
<dbReference type="PANTHER" id="PTHR43846:SF1">
    <property type="entry name" value="TRNA URIDINE(34) HYDROXYLASE"/>
    <property type="match status" value="1"/>
</dbReference>
<evidence type="ECO:0000256" key="2">
    <source>
        <dbReference type="ARBA" id="ARBA00022679"/>
    </source>
</evidence>
<sequence length="832" mass="88858">MLLSSLRLPTHPAASPRLLSSLSAHRPPRSSRTAERVAANAAAQELAASTPLLAVKISACPDLRDKLKLTGREKRGRLFLPLSAVHSPGFGMRELRGEVHSFFRALRRGSYLLKAALPEDEPPGPDPDPPAPSYELLATDEDVAALIARAISQHSSSQHSSSQHSSSQHSSSQHSSSSSAAPPLPRPTLLLHVEADPAAPPPPPPPPWLEDLPPPADSPSYTMLSFYAFPPSPLPSVPALLSSLKTLLSPLGVLGRIYAAPEGTNAQLACPTTSLPALREALSTLPELESMENGLNVDPVPVPRSDFEADPPFAALHLREREKVVADGLAAPLDWGRAGYDMPPREWHEALAASERGEGERPVLLDARNAYETAVGSFVGSEPLNTTAFRDTWGRLEERLANVPKDAPIMTYCTGGIRCVKVGAYLTQEMGFSNVKRLAGGIVAYDREIGSAAGPSAPPEGSLFHGTNYVFDNRQGRAITDHKLGDCVTCGAKTGLVANCNNDACHKRIVQCDACGGPSGAYRGCCGDPCRTLFERRFSPRADAPAAFDPAVFDDAQGYSESHTSTPSRAALFGEILDNTRKLMPTGAHMCSAGVQGRLLATFAGMARGGRVLEIGTFTGYATCSLADGAPRGGRVLSLERDARAVEIAVHHVNVMAGEVPPNGEVQKLNPRPAAPGLVKGDAFEVTLENDVGVKVVKVDDALGHLQELAEQGEEPFDFVFLDADKTRLYEYVGEIIDRGLLAEGGVIAVDNVLWKGLAAGPEGRGEAEGAAEGAVVEAEFGAGEALEQKRGRRQRKLARIMHDFNKKVVKDERLDVVMLPLRDGLSLIRRR</sequence>
<evidence type="ECO:0000256" key="1">
    <source>
        <dbReference type="ARBA" id="ARBA00022603"/>
    </source>
</evidence>
<dbReference type="Gene3D" id="3.40.250.10">
    <property type="entry name" value="Rhodanese-like domain"/>
    <property type="match status" value="1"/>
</dbReference>
<name>A0ABQ6M7K0_9STRA</name>
<dbReference type="InterPro" id="IPR002935">
    <property type="entry name" value="SAM_O-MeTrfase"/>
</dbReference>
<keyword evidence="3" id="KW-0949">S-adenosyl-L-methionine</keyword>
<dbReference type="InterPro" id="IPR022111">
    <property type="entry name" value="Rhodanese_C"/>
</dbReference>
<dbReference type="PROSITE" id="PS51682">
    <property type="entry name" value="SAM_OMT_I"/>
    <property type="match status" value="1"/>
</dbReference>
<keyword evidence="8" id="KW-1185">Reference proteome</keyword>
<dbReference type="Pfam" id="PF01596">
    <property type="entry name" value="Methyltransf_3"/>
    <property type="match status" value="2"/>
</dbReference>
<dbReference type="InterPro" id="IPR036873">
    <property type="entry name" value="Rhodanese-like_dom_sf"/>
</dbReference>
<dbReference type="SUPFAM" id="SSF53335">
    <property type="entry name" value="S-adenosyl-L-methionine-dependent methyltransferases"/>
    <property type="match status" value="1"/>
</dbReference>
<evidence type="ECO:0000256" key="5">
    <source>
        <dbReference type="SAM" id="MobiDB-lite"/>
    </source>
</evidence>
<evidence type="ECO:0000259" key="6">
    <source>
        <dbReference type="PROSITE" id="PS50206"/>
    </source>
</evidence>
<dbReference type="InterPro" id="IPR001763">
    <property type="entry name" value="Rhodanese-like_dom"/>
</dbReference>
<dbReference type="InterPro" id="IPR040503">
    <property type="entry name" value="TRHO_N"/>
</dbReference>
<organism evidence="7 8">
    <name type="scientific">Tetraparma gracilis</name>
    <dbReference type="NCBI Taxonomy" id="2962635"/>
    <lineage>
        <taxon>Eukaryota</taxon>
        <taxon>Sar</taxon>
        <taxon>Stramenopiles</taxon>
        <taxon>Ochrophyta</taxon>
        <taxon>Bolidophyceae</taxon>
        <taxon>Parmales</taxon>
        <taxon>Triparmaceae</taxon>
        <taxon>Tetraparma</taxon>
    </lineage>
</organism>
<feature type="domain" description="Rhodanese" evidence="6">
    <location>
        <begin position="358"/>
        <end position="454"/>
    </location>
</feature>
<dbReference type="CDD" id="cd02440">
    <property type="entry name" value="AdoMet_MTases"/>
    <property type="match status" value="1"/>
</dbReference>
<keyword evidence="2" id="KW-0808">Transferase</keyword>
<protein>
    <recommendedName>
        <fullName evidence="6">Rhodanese domain-containing protein</fullName>
    </recommendedName>
</protein>
<evidence type="ECO:0000256" key="4">
    <source>
        <dbReference type="ARBA" id="ARBA00023453"/>
    </source>
</evidence>
<dbReference type="Pfam" id="PF12368">
    <property type="entry name" value="Rhodanese_C"/>
    <property type="match status" value="1"/>
</dbReference>
<gene>
    <name evidence="7" type="ORF">TeGR_g3843</name>
</gene>
<evidence type="ECO:0000313" key="7">
    <source>
        <dbReference type="EMBL" id="GMI21110.1"/>
    </source>
</evidence>
<dbReference type="SMART" id="SM00450">
    <property type="entry name" value="RHOD"/>
    <property type="match status" value="1"/>
</dbReference>
<accession>A0ABQ6M7K0</accession>
<feature type="region of interest" description="Disordered" evidence="5">
    <location>
        <begin position="116"/>
        <end position="135"/>
    </location>
</feature>
<dbReference type="EMBL" id="BRYB01003814">
    <property type="protein sequence ID" value="GMI21110.1"/>
    <property type="molecule type" value="Genomic_DNA"/>
</dbReference>
<feature type="compositionally biased region" description="Low complexity" evidence="5">
    <location>
        <begin position="152"/>
        <end position="179"/>
    </location>
</feature>
<dbReference type="Gene3D" id="3.40.50.150">
    <property type="entry name" value="Vaccinia Virus protein VP39"/>
    <property type="match status" value="1"/>
</dbReference>
<dbReference type="Gene3D" id="3.30.70.100">
    <property type="match status" value="1"/>
</dbReference>
<dbReference type="SUPFAM" id="SSF52821">
    <property type="entry name" value="Rhodanese/Cell cycle control phosphatase"/>
    <property type="match status" value="1"/>
</dbReference>
<proteinExistence type="inferred from homology"/>
<dbReference type="InterPro" id="IPR029063">
    <property type="entry name" value="SAM-dependent_MTases_sf"/>
</dbReference>
<comment type="similarity">
    <text evidence="4">Belongs to the class I-like SAM-binding methyltransferase superfamily. Cation-dependent O-methyltransferase family.</text>
</comment>
<dbReference type="PANTHER" id="PTHR43846">
    <property type="entry name" value="UPF0176 PROTEIN YCEA"/>
    <property type="match status" value="1"/>
</dbReference>
<dbReference type="Proteomes" id="UP001165060">
    <property type="component" value="Unassembled WGS sequence"/>
</dbReference>
<dbReference type="PROSITE" id="PS50206">
    <property type="entry name" value="RHODANESE_3"/>
    <property type="match status" value="1"/>
</dbReference>
<evidence type="ECO:0000313" key="8">
    <source>
        <dbReference type="Proteomes" id="UP001165060"/>
    </source>
</evidence>
<reference evidence="7 8" key="1">
    <citation type="journal article" date="2023" name="Commun. Biol.">
        <title>Genome analysis of Parmales, the sister group of diatoms, reveals the evolutionary specialization of diatoms from phago-mixotrophs to photoautotrophs.</title>
        <authorList>
            <person name="Ban H."/>
            <person name="Sato S."/>
            <person name="Yoshikawa S."/>
            <person name="Yamada K."/>
            <person name="Nakamura Y."/>
            <person name="Ichinomiya M."/>
            <person name="Sato N."/>
            <person name="Blanc-Mathieu R."/>
            <person name="Endo H."/>
            <person name="Kuwata A."/>
            <person name="Ogata H."/>
        </authorList>
    </citation>
    <scope>NUCLEOTIDE SEQUENCE [LARGE SCALE GENOMIC DNA]</scope>
</reference>
<feature type="compositionally biased region" description="Pro residues" evidence="5">
    <location>
        <begin position="198"/>
        <end position="214"/>
    </location>
</feature>
<evidence type="ECO:0000256" key="3">
    <source>
        <dbReference type="ARBA" id="ARBA00022691"/>
    </source>
</evidence>